<dbReference type="OrthoDB" id="18977at2"/>
<feature type="compositionally biased region" description="Acidic residues" evidence="1">
    <location>
        <begin position="68"/>
        <end position="77"/>
    </location>
</feature>
<gene>
    <name evidence="2" type="ORF">ELAC_2177</name>
</gene>
<evidence type="ECO:0000256" key="1">
    <source>
        <dbReference type="SAM" id="MobiDB-lite"/>
    </source>
</evidence>
<dbReference type="Proteomes" id="UP000220251">
    <property type="component" value="Unassembled WGS sequence"/>
</dbReference>
<evidence type="ECO:0000313" key="3">
    <source>
        <dbReference type="Proteomes" id="UP000220251"/>
    </source>
</evidence>
<protein>
    <recommendedName>
        <fullName evidence="4">DNA-directed RNA polymerase subunit omega</fullName>
    </recommendedName>
</protein>
<name>A0A0H5DS45_9BACT</name>
<keyword evidence="3" id="KW-1185">Reference proteome</keyword>
<feature type="compositionally biased region" description="Acidic residues" evidence="1">
    <location>
        <begin position="88"/>
        <end position="100"/>
    </location>
</feature>
<evidence type="ECO:0000313" key="2">
    <source>
        <dbReference type="EMBL" id="CRX39497.1"/>
    </source>
</evidence>
<proteinExistence type="predicted"/>
<sequence length="112" mass="12889">MKFEENLTNESLTKRFNNQFELVRYAISRARNAILSGRDPQVKSETQNLSAKVLVEIGLGIDLYEEVDSHEEEEEVNEPVATKKEIIDFDDDEDEEEEVEVTPKAKKKASEE</sequence>
<dbReference type="EMBL" id="CWGJ01000028">
    <property type="protein sequence ID" value="CRX39497.1"/>
    <property type="molecule type" value="Genomic_DNA"/>
</dbReference>
<evidence type="ECO:0008006" key="4">
    <source>
        <dbReference type="Google" id="ProtNLM"/>
    </source>
</evidence>
<dbReference type="AlphaFoldDB" id="A0A0H5DS45"/>
<organism evidence="2 3">
    <name type="scientific">Estrella lausannensis</name>
    <dbReference type="NCBI Taxonomy" id="483423"/>
    <lineage>
        <taxon>Bacteria</taxon>
        <taxon>Pseudomonadati</taxon>
        <taxon>Chlamydiota</taxon>
        <taxon>Chlamydiia</taxon>
        <taxon>Parachlamydiales</taxon>
        <taxon>Candidatus Criblamydiaceae</taxon>
        <taxon>Estrella</taxon>
    </lineage>
</organism>
<feature type="region of interest" description="Disordered" evidence="1">
    <location>
        <begin position="68"/>
        <end position="112"/>
    </location>
</feature>
<accession>A0A0H5DS45</accession>
<reference evidence="3" key="1">
    <citation type="submission" date="2015-06" db="EMBL/GenBank/DDBJ databases">
        <authorList>
            <person name="Bertelli C."/>
        </authorList>
    </citation>
    <scope>NUCLEOTIDE SEQUENCE [LARGE SCALE GENOMIC DNA]</scope>
    <source>
        <strain evidence="3">CRIB-30</strain>
    </source>
</reference>
<dbReference type="RefSeq" id="WP_098039362.1">
    <property type="nucleotide sequence ID" value="NZ_CWGJ01000028.1"/>
</dbReference>